<reference evidence="1" key="1">
    <citation type="submission" date="2022-04" db="EMBL/GenBank/DDBJ databases">
        <authorList>
            <person name="Friedrich I."/>
            <person name="Schneider D."/>
            <person name="Poehlein A."/>
            <person name="Hertel R."/>
            <person name="Daniel R."/>
        </authorList>
    </citation>
    <scope>NUCLEOTIDE SEQUENCE</scope>
</reference>
<keyword evidence="2" id="KW-1185">Reference proteome</keyword>
<accession>A0A9E7ST74</accession>
<evidence type="ECO:0000313" key="2">
    <source>
        <dbReference type="Proteomes" id="UP001055634"/>
    </source>
</evidence>
<name>A0A9E7ST74_9CAUD</name>
<proteinExistence type="predicted"/>
<evidence type="ECO:0000313" key="1">
    <source>
        <dbReference type="EMBL" id="UTC28057.1"/>
    </source>
</evidence>
<dbReference type="EMBL" id="ON529850">
    <property type="protein sequence ID" value="UTC28057.1"/>
    <property type="molecule type" value="Genomic_DNA"/>
</dbReference>
<gene>
    <name evidence="1" type="ORF">GURKE_00250</name>
</gene>
<organism evidence="1 2">
    <name type="scientific">Brevundimonas phage vB_BpoS-Gurke</name>
    <dbReference type="NCBI Taxonomy" id="2948599"/>
    <lineage>
        <taxon>Viruses</taxon>
        <taxon>Duplodnaviria</taxon>
        <taxon>Heunggongvirae</taxon>
        <taxon>Uroviricota</taxon>
        <taxon>Caudoviricetes</taxon>
        <taxon>Jeanschmidtviridae</taxon>
        <taxon>Kikimoravirus</taxon>
        <taxon>Kikimoravirus gurke</taxon>
    </lineage>
</organism>
<dbReference type="Proteomes" id="UP001055634">
    <property type="component" value="Segment"/>
</dbReference>
<sequence>MIPGVPTEQDLHRQYRWRKEDALHLLEMGRITLVQYDARMETAKSRLLDGLEELKKHG</sequence>
<protein>
    <submittedName>
        <fullName evidence="1">Uncharacterized protein</fullName>
    </submittedName>
</protein>